<accession>A0A151I8K9</accession>
<keyword evidence="2" id="KW-1185">Reference proteome</keyword>
<sequence length="131" mass="15815">MILGLKKYLREKKLKLSAEKSKVIVFRNDGGKWSKRNWWWGNDKIEEVKSINYLGYIMKSNNDDEEHIKERVRRARMAMGWAWSFGERKFKDDIRWRWKLFDSIVKGIMMYGVEVGIQRKGENRTIARGIW</sequence>
<name>A0A151I8K9_9HYME</name>
<evidence type="ECO:0000313" key="2">
    <source>
        <dbReference type="Proteomes" id="UP000078542"/>
    </source>
</evidence>
<evidence type="ECO:0000313" key="1">
    <source>
        <dbReference type="EMBL" id="KYM95004.1"/>
    </source>
</evidence>
<proteinExistence type="predicted"/>
<protein>
    <recommendedName>
        <fullName evidence="3">Reverse transcriptase domain-containing protein</fullName>
    </recommendedName>
</protein>
<dbReference type="EMBL" id="KQ978343">
    <property type="protein sequence ID" value="KYM95004.1"/>
    <property type="molecule type" value="Genomic_DNA"/>
</dbReference>
<dbReference type="Proteomes" id="UP000078542">
    <property type="component" value="Unassembled WGS sequence"/>
</dbReference>
<reference evidence="1 2" key="1">
    <citation type="submission" date="2016-03" db="EMBL/GenBank/DDBJ databases">
        <title>Cyphomyrmex costatus WGS genome.</title>
        <authorList>
            <person name="Nygaard S."/>
            <person name="Hu H."/>
            <person name="Boomsma J."/>
            <person name="Zhang G."/>
        </authorList>
    </citation>
    <scope>NUCLEOTIDE SEQUENCE [LARGE SCALE GENOMIC DNA]</scope>
    <source>
        <strain evidence="1">MS0001</strain>
        <tissue evidence="1">Whole body</tissue>
    </source>
</reference>
<organism evidence="1 2">
    <name type="scientific">Cyphomyrmex costatus</name>
    <dbReference type="NCBI Taxonomy" id="456900"/>
    <lineage>
        <taxon>Eukaryota</taxon>
        <taxon>Metazoa</taxon>
        <taxon>Ecdysozoa</taxon>
        <taxon>Arthropoda</taxon>
        <taxon>Hexapoda</taxon>
        <taxon>Insecta</taxon>
        <taxon>Pterygota</taxon>
        <taxon>Neoptera</taxon>
        <taxon>Endopterygota</taxon>
        <taxon>Hymenoptera</taxon>
        <taxon>Apocrita</taxon>
        <taxon>Aculeata</taxon>
        <taxon>Formicoidea</taxon>
        <taxon>Formicidae</taxon>
        <taxon>Myrmicinae</taxon>
        <taxon>Cyphomyrmex</taxon>
    </lineage>
</organism>
<dbReference type="AlphaFoldDB" id="A0A151I8K9"/>
<evidence type="ECO:0008006" key="3">
    <source>
        <dbReference type="Google" id="ProtNLM"/>
    </source>
</evidence>
<gene>
    <name evidence="1" type="ORF">ALC62_14361</name>
</gene>